<organism evidence="3 4">
    <name type="scientific">Crenobacter oryzisoli</name>
    <dbReference type="NCBI Taxonomy" id="3056844"/>
    <lineage>
        <taxon>Bacteria</taxon>
        <taxon>Pseudomonadati</taxon>
        <taxon>Pseudomonadota</taxon>
        <taxon>Betaproteobacteria</taxon>
        <taxon>Neisseriales</taxon>
        <taxon>Neisseriaceae</taxon>
        <taxon>Crenobacter</taxon>
    </lineage>
</organism>
<evidence type="ECO:0000256" key="1">
    <source>
        <dbReference type="ARBA" id="ARBA00022729"/>
    </source>
</evidence>
<comment type="caution">
    <text evidence="3">The sequence shown here is derived from an EMBL/GenBank/DDBJ whole genome shotgun (WGS) entry which is preliminary data.</text>
</comment>
<reference evidence="3" key="1">
    <citation type="submission" date="2023-06" db="EMBL/GenBank/DDBJ databases">
        <authorList>
            <person name="Zhang S."/>
        </authorList>
    </citation>
    <scope>NUCLEOTIDE SEQUENCE</scope>
    <source>
        <strain evidence="3">SG2303</strain>
    </source>
</reference>
<protein>
    <submittedName>
        <fullName evidence="3">DUF2092 domain-containing protein</fullName>
    </submittedName>
</protein>
<dbReference type="InterPro" id="IPR029046">
    <property type="entry name" value="LolA/LolB/LppX"/>
</dbReference>
<evidence type="ECO:0000313" key="3">
    <source>
        <dbReference type="EMBL" id="MDN0075436.1"/>
    </source>
</evidence>
<proteinExistence type="predicted"/>
<keyword evidence="1 2" id="KW-0732">Signal</keyword>
<sequence>MFPNKLVITLALTTLLIMPFYAVAETIEPDALAALKHMGNYLRSLKSFSIQARSATDLVLDNGQKIQSDSSLRLSAVRPNKLYFNSTSALRSRELFYNGKTLTVYTIGAPYYARVTAPPTIGALLDVAAKNYGIEFPLADLFYWGTDKDNESKLTGALRVGPELINGKSCQLYAFRQENVDWQVCMTEGHEILPIKLVVTTTNDPVQPQHVTYLQWDVKARLAESAFEFHPPKGTQHVELAPQPTSNQ</sequence>
<dbReference type="Proteomes" id="UP001168540">
    <property type="component" value="Unassembled WGS sequence"/>
</dbReference>
<name>A0ABT7XNQ8_9NEIS</name>
<evidence type="ECO:0000256" key="2">
    <source>
        <dbReference type="SAM" id="SignalP"/>
    </source>
</evidence>
<accession>A0ABT7XNQ8</accession>
<feature type="signal peptide" evidence="2">
    <location>
        <begin position="1"/>
        <end position="24"/>
    </location>
</feature>
<evidence type="ECO:0000313" key="4">
    <source>
        <dbReference type="Proteomes" id="UP001168540"/>
    </source>
</evidence>
<dbReference type="InterPro" id="IPR019207">
    <property type="entry name" value="DUF2092"/>
</dbReference>
<gene>
    <name evidence="3" type="ORF">QU481_11090</name>
</gene>
<dbReference type="RefSeq" id="WP_289830046.1">
    <property type="nucleotide sequence ID" value="NZ_JAUEDK010000017.1"/>
</dbReference>
<dbReference type="EMBL" id="JAUEDK010000017">
    <property type="protein sequence ID" value="MDN0075436.1"/>
    <property type="molecule type" value="Genomic_DNA"/>
</dbReference>
<dbReference type="SUPFAM" id="SSF89392">
    <property type="entry name" value="Prokaryotic lipoproteins and lipoprotein localization factors"/>
    <property type="match status" value="1"/>
</dbReference>
<dbReference type="Pfam" id="PF09865">
    <property type="entry name" value="DUF2092"/>
    <property type="match status" value="1"/>
</dbReference>
<keyword evidence="4" id="KW-1185">Reference proteome</keyword>
<feature type="chain" id="PRO_5046116083" evidence="2">
    <location>
        <begin position="25"/>
        <end position="248"/>
    </location>
</feature>